<dbReference type="PROSITE" id="PS50086">
    <property type="entry name" value="TBC_RABGAP"/>
    <property type="match status" value="1"/>
</dbReference>
<organism evidence="4 5">
    <name type="scientific">Lymnaea stagnalis</name>
    <name type="common">Great pond snail</name>
    <name type="synonym">Helix stagnalis</name>
    <dbReference type="NCBI Taxonomy" id="6523"/>
    <lineage>
        <taxon>Eukaryota</taxon>
        <taxon>Metazoa</taxon>
        <taxon>Spiralia</taxon>
        <taxon>Lophotrochozoa</taxon>
        <taxon>Mollusca</taxon>
        <taxon>Gastropoda</taxon>
        <taxon>Heterobranchia</taxon>
        <taxon>Euthyneura</taxon>
        <taxon>Panpulmonata</taxon>
        <taxon>Hygrophila</taxon>
        <taxon>Lymnaeoidea</taxon>
        <taxon>Lymnaeidae</taxon>
        <taxon>Lymnaea</taxon>
    </lineage>
</organism>
<dbReference type="Gene3D" id="1.10.472.80">
    <property type="entry name" value="Ypt/Rab-GAP domain of gyp1p, domain 3"/>
    <property type="match status" value="1"/>
</dbReference>
<evidence type="ECO:0000313" key="5">
    <source>
        <dbReference type="Proteomes" id="UP001497497"/>
    </source>
</evidence>
<protein>
    <recommendedName>
        <fullName evidence="3">Rab-GAP TBC domain-containing protein</fullName>
    </recommendedName>
</protein>
<dbReference type="InterPro" id="IPR000195">
    <property type="entry name" value="Rab-GAP-TBC_dom"/>
</dbReference>
<comment type="caution">
    <text evidence="4">The sequence shown here is derived from an EMBL/GenBank/DDBJ whole genome shotgun (WGS) entry which is preliminary data.</text>
</comment>
<sequence length="278" mass="32008">MWKKAILETLLLIRMEKENHDIRARQEEGGANCCRKLEYQELTPCLKEITSVWEQMLAIQGDEAEGRGGELVDDGKPVPMNKLLDFVKKGVPRALRGQIWLFLMQQHQMSSTVPEGTCEGADYEDLLKQLTTHQHAILIDLGRTFPCHPYFAKALGPGQLELFNLLKAYSLLDPEVGYCQGLSFIVGLLLMHMEEISAFHVLKYMMYDLGLRKQFRPNMTALQIKLYQLTRLLHDHYKDVYEHFETHEISPTLYAAPWFLTLFASQFPLGFVARVFGE</sequence>
<dbReference type="Pfam" id="PF00566">
    <property type="entry name" value="RabGAP-TBC"/>
    <property type="match status" value="1"/>
</dbReference>
<name>A0AAV2H748_LYMST</name>
<evidence type="ECO:0000259" key="3">
    <source>
        <dbReference type="PROSITE" id="PS50086"/>
    </source>
</evidence>
<keyword evidence="5" id="KW-1185">Reference proteome</keyword>
<dbReference type="InterPro" id="IPR050302">
    <property type="entry name" value="Rab_GAP_TBC_domain"/>
</dbReference>
<keyword evidence="2" id="KW-0597">Phosphoprotein</keyword>
<dbReference type="SUPFAM" id="SSF47923">
    <property type="entry name" value="Ypt/Rab-GAP domain of gyp1p"/>
    <property type="match status" value="1"/>
</dbReference>
<reference evidence="4 5" key="1">
    <citation type="submission" date="2024-04" db="EMBL/GenBank/DDBJ databases">
        <authorList>
            <consortium name="Genoscope - CEA"/>
            <person name="William W."/>
        </authorList>
    </citation>
    <scope>NUCLEOTIDE SEQUENCE [LARGE SCALE GENOMIC DNA]</scope>
</reference>
<dbReference type="SMART" id="SM00164">
    <property type="entry name" value="TBC"/>
    <property type="match status" value="1"/>
</dbReference>
<dbReference type="AlphaFoldDB" id="A0AAV2H748"/>
<dbReference type="EMBL" id="CAXITT010000026">
    <property type="protein sequence ID" value="CAL1528041.1"/>
    <property type="molecule type" value="Genomic_DNA"/>
</dbReference>
<keyword evidence="1" id="KW-0343">GTPase activation</keyword>
<dbReference type="FunFam" id="1.10.10.2750:FF:000002">
    <property type="entry name" value="TBC1 domain family member 4"/>
    <property type="match status" value="1"/>
</dbReference>
<gene>
    <name evidence="4" type="ORF">GSLYS_00002211001</name>
</gene>
<proteinExistence type="predicted"/>
<dbReference type="Gene3D" id="1.10.8.270">
    <property type="entry name" value="putative rabgap domain of human tbc1 domain family member 14 like domains"/>
    <property type="match status" value="1"/>
</dbReference>
<dbReference type="FunFam" id="1.10.8.270:FF:000001">
    <property type="entry name" value="TBC1 domain family member 1"/>
    <property type="match status" value="1"/>
</dbReference>
<evidence type="ECO:0000256" key="1">
    <source>
        <dbReference type="ARBA" id="ARBA00022468"/>
    </source>
</evidence>
<dbReference type="Proteomes" id="UP001497497">
    <property type="component" value="Unassembled WGS sequence"/>
</dbReference>
<evidence type="ECO:0000256" key="2">
    <source>
        <dbReference type="ARBA" id="ARBA00022553"/>
    </source>
</evidence>
<dbReference type="PANTHER" id="PTHR47219">
    <property type="entry name" value="RAB GTPASE-ACTIVATING PROTEIN 1-LIKE"/>
    <property type="match status" value="1"/>
</dbReference>
<dbReference type="Gene3D" id="1.10.10.2750">
    <property type="match status" value="1"/>
</dbReference>
<dbReference type="PANTHER" id="PTHR47219:SF16">
    <property type="entry name" value="GTPASE ACTIVATING PROTEIN"/>
    <property type="match status" value="1"/>
</dbReference>
<evidence type="ECO:0000313" key="4">
    <source>
        <dbReference type="EMBL" id="CAL1528041.1"/>
    </source>
</evidence>
<dbReference type="GO" id="GO:0005096">
    <property type="term" value="F:GTPase activator activity"/>
    <property type="evidence" value="ECO:0007669"/>
    <property type="project" value="UniProtKB-KW"/>
</dbReference>
<accession>A0AAV2H748</accession>
<feature type="domain" description="Rab-GAP TBC" evidence="3">
    <location>
        <begin position="90"/>
        <end position="278"/>
    </location>
</feature>
<dbReference type="Pfam" id="PF11830">
    <property type="entry name" value="DUF3350"/>
    <property type="match status" value="1"/>
</dbReference>
<dbReference type="InterPro" id="IPR021785">
    <property type="entry name" value="DUF3350"/>
</dbReference>
<dbReference type="InterPro" id="IPR035969">
    <property type="entry name" value="Rab-GAP_TBC_sf"/>
</dbReference>